<feature type="transmembrane region" description="Helical" evidence="2">
    <location>
        <begin position="112"/>
        <end position="134"/>
    </location>
</feature>
<keyword evidence="5" id="KW-1185">Reference proteome</keyword>
<dbReference type="InterPro" id="IPR048567">
    <property type="entry name" value="CyanoTRADDas_TM"/>
</dbReference>
<feature type="transmembrane region" description="Helical" evidence="2">
    <location>
        <begin position="83"/>
        <end position="106"/>
    </location>
</feature>
<sequence length="220" mass="23963">MANDNSGTDEASDPYEGIFQAPGTQFNTFHVQGSGVVVANTHFQTPDESASVDQRETLAEQRQRFFFDFLKYSLKQAEWTFRLSIWFMSGGAAVILTGGVLALIHAGNPDLSYLPIVTSLTGALFTVGGGALAVHARRARAHVTEQADRMDMKIDQDHKLERATSLIDQVEDPIARDRLKTAAAMKALDMQPSPETMADRLLPDQSDRPAGEIAPGGSTR</sequence>
<protein>
    <recommendedName>
        <fullName evidence="3">Cyanobacterial TRADD-N associated 2 transmembrane domain-containing protein</fullName>
    </recommendedName>
</protein>
<accession>A0ABY9UA77</accession>
<reference evidence="4 5" key="1">
    <citation type="submission" date="2023-09" db="EMBL/GenBank/DDBJ databases">
        <title>The genome sequence of Streptomyces anthocyanicus.</title>
        <authorList>
            <person name="Mo P."/>
        </authorList>
    </citation>
    <scope>NUCLEOTIDE SEQUENCE [LARGE SCALE GENOMIC DNA]</scope>
    <source>
        <strain evidence="4 5">JCM 4387</strain>
    </source>
</reference>
<evidence type="ECO:0000259" key="3">
    <source>
        <dbReference type="Pfam" id="PF20712"/>
    </source>
</evidence>
<feature type="domain" description="Cyanobacterial TRADD-N associated 2 transmembrane" evidence="3">
    <location>
        <begin position="73"/>
        <end position="142"/>
    </location>
</feature>
<evidence type="ECO:0000256" key="1">
    <source>
        <dbReference type="SAM" id="MobiDB-lite"/>
    </source>
</evidence>
<feature type="compositionally biased region" description="Basic and acidic residues" evidence="1">
    <location>
        <begin position="197"/>
        <end position="210"/>
    </location>
</feature>
<evidence type="ECO:0000313" key="4">
    <source>
        <dbReference type="EMBL" id="WND19803.1"/>
    </source>
</evidence>
<evidence type="ECO:0000256" key="2">
    <source>
        <dbReference type="SAM" id="Phobius"/>
    </source>
</evidence>
<dbReference type="EMBL" id="CP134213">
    <property type="protein sequence ID" value="WND19803.1"/>
    <property type="molecule type" value="Genomic_DNA"/>
</dbReference>
<dbReference type="Pfam" id="PF20712">
    <property type="entry name" value="CyanoTRADDas_TM"/>
    <property type="match status" value="1"/>
</dbReference>
<proteinExistence type="predicted"/>
<dbReference type="Proteomes" id="UP001249394">
    <property type="component" value="Chromosome"/>
</dbReference>
<name>A0ABY9UA77_STRVL</name>
<keyword evidence="2" id="KW-1133">Transmembrane helix</keyword>
<evidence type="ECO:0000313" key="5">
    <source>
        <dbReference type="Proteomes" id="UP001249394"/>
    </source>
</evidence>
<keyword evidence="2" id="KW-0472">Membrane</keyword>
<gene>
    <name evidence="4" type="ORF">RI060_21670</name>
</gene>
<feature type="region of interest" description="Disordered" evidence="1">
    <location>
        <begin position="186"/>
        <end position="220"/>
    </location>
</feature>
<organism evidence="4 5">
    <name type="scientific">Streptomyces violaceus</name>
    <name type="common">Streptomyces venezuelae</name>
    <dbReference type="NCBI Taxonomy" id="1936"/>
    <lineage>
        <taxon>Bacteria</taxon>
        <taxon>Bacillati</taxon>
        <taxon>Actinomycetota</taxon>
        <taxon>Actinomycetes</taxon>
        <taxon>Kitasatosporales</taxon>
        <taxon>Streptomycetaceae</taxon>
        <taxon>Streptomyces</taxon>
    </lineage>
</organism>
<keyword evidence="2" id="KW-0812">Transmembrane</keyword>